<protein>
    <submittedName>
        <fullName evidence="2">Uncharacterized protein</fullName>
    </submittedName>
</protein>
<keyword evidence="3" id="KW-1185">Reference proteome</keyword>
<evidence type="ECO:0000313" key="3">
    <source>
        <dbReference type="Proteomes" id="UP000534286"/>
    </source>
</evidence>
<sequence length="160" mass="17609">MFQFPQAPPVHEQARLDEVGAVAGLPEQLDQGHLDLGVTADALLPAGPEPLHHQVGELHRRREQPPVAHPPPGGDRGLDEVAQVVELVTPGEVFPRLLRARRVLEEGVQVAVLGLHPLKQFHDLVEELPRLVRRGAGADLVRHPFDRAPAKWKFVRFGGP</sequence>
<evidence type="ECO:0000256" key="1">
    <source>
        <dbReference type="SAM" id="MobiDB-lite"/>
    </source>
</evidence>
<feature type="region of interest" description="Disordered" evidence="1">
    <location>
        <begin position="57"/>
        <end position="76"/>
    </location>
</feature>
<gene>
    <name evidence="2" type="ORF">FHR32_001171</name>
</gene>
<proteinExistence type="predicted"/>
<dbReference type="Proteomes" id="UP000534286">
    <property type="component" value="Unassembled WGS sequence"/>
</dbReference>
<evidence type="ECO:0000313" key="2">
    <source>
        <dbReference type="EMBL" id="MBB4936866.1"/>
    </source>
</evidence>
<name>A0A7W7RSS2_9ACTN</name>
<dbReference type="EMBL" id="JACHJU010000001">
    <property type="protein sequence ID" value="MBB4936866.1"/>
    <property type="molecule type" value="Genomic_DNA"/>
</dbReference>
<dbReference type="AlphaFoldDB" id="A0A7W7RSS2"/>
<organism evidence="2 3">
    <name type="scientific">Streptosporangium album</name>
    <dbReference type="NCBI Taxonomy" id="47479"/>
    <lineage>
        <taxon>Bacteria</taxon>
        <taxon>Bacillati</taxon>
        <taxon>Actinomycetota</taxon>
        <taxon>Actinomycetes</taxon>
        <taxon>Streptosporangiales</taxon>
        <taxon>Streptosporangiaceae</taxon>
        <taxon>Streptosporangium</taxon>
    </lineage>
</organism>
<reference evidence="2 3" key="1">
    <citation type="submission" date="2020-08" db="EMBL/GenBank/DDBJ databases">
        <title>Sequencing the genomes of 1000 actinobacteria strains.</title>
        <authorList>
            <person name="Klenk H.-P."/>
        </authorList>
    </citation>
    <scope>NUCLEOTIDE SEQUENCE [LARGE SCALE GENOMIC DNA]</scope>
    <source>
        <strain evidence="2 3">DSM 43023</strain>
    </source>
</reference>
<accession>A0A7W7RSS2</accession>
<comment type="caution">
    <text evidence="2">The sequence shown here is derived from an EMBL/GenBank/DDBJ whole genome shotgun (WGS) entry which is preliminary data.</text>
</comment>